<dbReference type="GO" id="GO:0000107">
    <property type="term" value="F:imidazoleglycerol-phosphate synthase activity"/>
    <property type="evidence" value="ECO:0007669"/>
    <property type="project" value="RHEA"/>
</dbReference>
<keyword evidence="6" id="KW-0368">Histidine biosynthesis</keyword>
<evidence type="ECO:0000256" key="5">
    <source>
        <dbReference type="ARBA" id="ARBA00022962"/>
    </source>
</evidence>
<protein>
    <submittedName>
        <fullName evidence="11">Imidazole glycerol phosphate synthase subunit HisH</fullName>
    </submittedName>
</protein>
<dbReference type="UniPathway" id="UPA00031">
    <property type="reaction ID" value="UER00010"/>
</dbReference>
<dbReference type="GO" id="GO:0016829">
    <property type="term" value="F:lyase activity"/>
    <property type="evidence" value="ECO:0007669"/>
    <property type="project" value="UniProtKB-KW"/>
</dbReference>
<keyword evidence="12" id="KW-1185">Reference proteome</keyword>
<comment type="subunit">
    <text evidence="2">Heterodimer of HisH and HisF.</text>
</comment>
<keyword evidence="4" id="KW-0378">Hydrolase</keyword>
<keyword evidence="5" id="KW-0315">Glutamine amidotransferase</keyword>
<proteinExistence type="predicted"/>
<dbReference type="GO" id="GO:0004359">
    <property type="term" value="F:glutaminase activity"/>
    <property type="evidence" value="ECO:0007669"/>
    <property type="project" value="UniProtKB-EC"/>
</dbReference>
<evidence type="ECO:0000256" key="8">
    <source>
        <dbReference type="ARBA" id="ARBA00047838"/>
    </source>
</evidence>
<feature type="domain" description="Glutamine amidotransferase" evidence="10">
    <location>
        <begin position="4"/>
        <end position="131"/>
    </location>
</feature>
<dbReference type="PROSITE" id="PS51273">
    <property type="entry name" value="GATASE_TYPE_1"/>
    <property type="match status" value="1"/>
</dbReference>
<dbReference type="Pfam" id="PF00117">
    <property type="entry name" value="GATase"/>
    <property type="match status" value="1"/>
</dbReference>
<comment type="catalytic activity">
    <reaction evidence="9">
        <text>L-glutamine + H2O = L-glutamate + NH4(+)</text>
        <dbReference type="Rhea" id="RHEA:15889"/>
        <dbReference type="ChEBI" id="CHEBI:15377"/>
        <dbReference type="ChEBI" id="CHEBI:28938"/>
        <dbReference type="ChEBI" id="CHEBI:29985"/>
        <dbReference type="ChEBI" id="CHEBI:58359"/>
        <dbReference type="EC" id="3.5.1.2"/>
    </reaction>
</comment>
<name>A0A5C4SW91_9BACL</name>
<dbReference type="GO" id="GO:0000105">
    <property type="term" value="P:L-histidine biosynthetic process"/>
    <property type="evidence" value="ECO:0007669"/>
    <property type="project" value="UniProtKB-UniPathway"/>
</dbReference>
<sequence>MIGIIYYGAGNLHSVEKAVRKLGFRAKIVTNANEAAGVRKIIFPGVGNAGNTMQTIRDNGLDVPIKRFIEEGMPFLGICLGMQLLLEFSHENDAECLAVLEGEVKPFERPVKVPHMSWNQVVQSIAHPIYSGIPVERIFNSSIRITSVSGIRPMWPE</sequence>
<dbReference type="Proteomes" id="UP000307943">
    <property type="component" value="Unassembled WGS sequence"/>
</dbReference>
<dbReference type="AlphaFoldDB" id="A0A5C4SW91"/>
<dbReference type="InterPro" id="IPR029062">
    <property type="entry name" value="Class_I_gatase-like"/>
</dbReference>
<evidence type="ECO:0000313" key="12">
    <source>
        <dbReference type="Proteomes" id="UP000307943"/>
    </source>
</evidence>
<evidence type="ECO:0000256" key="1">
    <source>
        <dbReference type="ARBA" id="ARBA00005091"/>
    </source>
</evidence>
<comment type="catalytic activity">
    <reaction evidence="8">
        <text>5-[(5-phospho-1-deoxy-D-ribulos-1-ylimino)methylamino]-1-(5-phospho-beta-D-ribosyl)imidazole-4-carboxamide + L-glutamine = D-erythro-1-(imidazol-4-yl)glycerol 3-phosphate + 5-amino-1-(5-phospho-beta-D-ribosyl)imidazole-4-carboxamide + L-glutamate + H(+)</text>
        <dbReference type="Rhea" id="RHEA:24793"/>
        <dbReference type="ChEBI" id="CHEBI:15378"/>
        <dbReference type="ChEBI" id="CHEBI:29985"/>
        <dbReference type="ChEBI" id="CHEBI:58278"/>
        <dbReference type="ChEBI" id="CHEBI:58359"/>
        <dbReference type="ChEBI" id="CHEBI:58475"/>
        <dbReference type="ChEBI" id="CHEBI:58525"/>
        <dbReference type="EC" id="4.3.2.10"/>
    </reaction>
</comment>
<evidence type="ECO:0000256" key="6">
    <source>
        <dbReference type="ARBA" id="ARBA00023102"/>
    </source>
</evidence>
<evidence type="ECO:0000259" key="10">
    <source>
        <dbReference type="Pfam" id="PF00117"/>
    </source>
</evidence>
<comment type="caution">
    <text evidence="11">The sequence shown here is derived from an EMBL/GenBank/DDBJ whole genome shotgun (WGS) entry which is preliminary data.</text>
</comment>
<dbReference type="RefSeq" id="WP_139607561.1">
    <property type="nucleotide sequence ID" value="NZ_VDCQ01000101.1"/>
</dbReference>
<gene>
    <name evidence="11" type="primary">hisH</name>
    <name evidence="11" type="ORF">FE784_38290</name>
</gene>
<dbReference type="PANTHER" id="PTHR42701">
    <property type="entry name" value="IMIDAZOLE GLYCEROL PHOSPHATE SYNTHASE SUBUNIT HISH"/>
    <property type="match status" value="1"/>
</dbReference>
<dbReference type="InterPro" id="IPR010139">
    <property type="entry name" value="Imidazole-glycPsynth_HisH"/>
</dbReference>
<evidence type="ECO:0000256" key="3">
    <source>
        <dbReference type="ARBA" id="ARBA00022605"/>
    </source>
</evidence>
<dbReference type="NCBIfam" id="TIGR01855">
    <property type="entry name" value="IMP_synth_hisH"/>
    <property type="match status" value="1"/>
</dbReference>
<evidence type="ECO:0000256" key="4">
    <source>
        <dbReference type="ARBA" id="ARBA00022801"/>
    </source>
</evidence>
<dbReference type="Gene3D" id="3.40.50.880">
    <property type="match status" value="1"/>
</dbReference>
<evidence type="ECO:0000256" key="9">
    <source>
        <dbReference type="ARBA" id="ARBA00049534"/>
    </source>
</evidence>
<evidence type="ECO:0000313" key="11">
    <source>
        <dbReference type="EMBL" id="TNJ57729.1"/>
    </source>
</evidence>
<keyword evidence="7" id="KW-0456">Lyase</keyword>
<keyword evidence="3" id="KW-0028">Amino-acid biosynthesis</keyword>
<dbReference type="SUPFAM" id="SSF52317">
    <property type="entry name" value="Class I glutamine amidotransferase-like"/>
    <property type="match status" value="1"/>
</dbReference>
<dbReference type="InterPro" id="IPR017926">
    <property type="entry name" value="GATASE"/>
</dbReference>
<accession>A0A5C4SW91</accession>
<dbReference type="EMBL" id="VDCQ01000101">
    <property type="protein sequence ID" value="TNJ57729.1"/>
    <property type="molecule type" value="Genomic_DNA"/>
</dbReference>
<comment type="pathway">
    <text evidence="1">Amino-acid biosynthesis; L-histidine biosynthesis; L-histidine from 5-phospho-alpha-D-ribose 1-diphosphate: step 5/9.</text>
</comment>
<dbReference type="OrthoDB" id="9807137at2"/>
<organism evidence="11 12">
    <name type="scientific">Paenibacillus hemerocallicola</name>
    <dbReference type="NCBI Taxonomy" id="1172614"/>
    <lineage>
        <taxon>Bacteria</taxon>
        <taxon>Bacillati</taxon>
        <taxon>Bacillota</taxon>
        <taxon>Bacilli</taxon>
        <taxon>Bacillales</taxon>
        <taxon>Paenibacillaceae</taxon>
        <taxon>Paenibacillus</taxon>
    </lineage>
</organism>
<reference evidence="11 12" key="1">
    <citation type="submission" date="2019-05" db="EMBL/GenBank/DDBJ databases">
        <title>We sequenced the genome of Paenibacillus hemerocallicola KCTC 33185 for further insight into its adaptation and study the phylogeny of Paenibacillus.</title>
        <authorList>
            <person name="Narsing Rao M.P."/>
        </authorList>
    </citation>
    <scope>NUCLEOTIDE SEQUENCE [LARGE SCALE GENOMIC DNA]</scope>
    <source>
        <strain evidence="11 12">KCTC 33185</strain>
    </source>
</reference>
<evidence type="ECO:0000256" key="7">
    <source>
        <dbReference type="ARBA" id="ARBA00023239"/>
    </source>
</evidence>
<dbReference type="PANTHER" id="PTHR42701:SF1">
    <property type="entry name" value="IMIDAZOLE GLYCEROL PHOSPHATE SYNTHASE SUBUNIT HISH"/>
    <property type="match status" value="1"/>
</dbReference>
<evidence type="ECO:0000256" key="2">
    <source>
        <dbReference type="ARBA" id="ARBA00011152"/>
    </source>
</evidence>